<feature type="region of interest" description="Disordered" evidence="1">
    <location>
        <begin position="90"/>
        <end position="179"/>
    </location>
</feature>
<dbReference type="Proteomes" id="UP001174136">
    <property type="component" value="Unassembled WGS sequence"/>
</dbReference>
<gene>
    <name evidence="2" type="ORF">N1851_026522</name>
</gene>
<proteinExistence type="predicted"/>
<feature type="compositionally biased region" description="Basic and acidic residues" evidence="1">
    <location>
        <begin position="126"/>
        <end position="144"/>
    </location>
</feature>
<comment type="caution">
    <text evidence="2">The sequence shown here is derived from an EMBL/GenBank/DDBJ whole genome shotgun (WGS) entry which is preliminary data.</text>
</comment>
<organism evidence="2 3">
    <name type="scientific">Merluccius polli</name>
    <name type="common">Benguela hake</name>
    <name type="synonym">Merluccius cadenati</name>
    <dbReference type="NCBI Taxonomy" id="89951"/>
    <lineage>
        <taxon>Eukaryota</taxon>
        <taxon>Metazoa</taxon>
        <taxon>Chordata</taxon>
        <taxon>Craniata</taxon>
        <taxon>Vertebrata</taxon>
        <taxon>Euteleostomi</taxon>
        <taxon>Actinopterygii</taxon>
        <taxon>Neopterygii</taxon>
        <taxon>Teleostei</taxon>
        <taxon>Neoteleostei</taxon>
        <taxon>Acanthomorphata</taxon>
        <taxon>Zeiogadaria</taxon>
        <taxon>Gadariae</taxon>
        <taxon>Gadiformes</taxon>
        <taxon>Gadoidei</taxon>
        <taxon>Merlucciidae</taxon>
        <taxon>Merluccius</taxon>
    </lineage>
</organism>
<feature type="compositionally biased region" description="Basic residues" evidence="1">
    <location>
        <begin position="377"/>
        <end position="388"/>
    </location>
</feature>
<protein>
    <submittedName>
        <fullName evidence="2">Uncharacterized protein</fullName>
    </submittedName>
</protein>
<keyword evidence="3" id="KW-1185">Reference proteome</keyword>
<evidence type="ECO:0000256" key="1">
    <source>
        <dbReference type="SAM" id="MobiDB-lite"/>
    </source>
</evidence>
<feature type="compositionally biased region" description="Pro residues" evidence="1">
    <location>
        <begin position="325"/>
        <end position="345"/>
    </location>
</feature>
<feature type="compositionally biased region" description="Pro residues" evidence="1">
    <location>
        <begin position="300"/>
        <end position="316"/>
    </location>
</feature>
<feature type="region of interest" description="Disordered" evidence="1">
    <location>
        <begin position="1"/>
        <end position="51"/>
    </location>
</feature>
<dbReference type="EMBL" id="JAOPHQ010004911">
    <property type="protein sequence ID" value="KAK0137282.1"/>
    <property type="molecule type" value="Genomic_DNA"/>
</dbReference>
<reference evidence="2" key="1">
    <citation type="journal article" date="2023" name="Front. Mar. Sci.">
        <title>A new Merluccius polli reference genome to investigate the effects of global change in West African waters.</title>
        <authorList>
            <person name="Mateo J.L."/>
            <person name="Blanco-Fernandez C."/>
            <person name="Garcia-Vazquez E."/>
            <person name="Machado-Schiaffino G."/>
        </authorList>
    </citation>
    <scope>NUCLEOTIDE SEQUENCE</scope>
    <source>
        <strain evidence="2">C29</strain>
        <tissue evidence="2">Fin</tissue>
    </source>
</reference>
<accession>A0AA47MC01</accession>
<feature type="region of interest" description="Disordered" evidence="1">
    <location>
        <begin position="296"/>
        <end position="388"/>
    </location>
</feature>
<name>A0AA47MC01_MERPO</name>
<sequence>MIYRIPLRGLPPAPRPAAARLRSCSSREKRSSRAERGARTEAGARSRLLGQSRKAAAAAAAGRDTSVLTSEQSRTGDVAHITLEARTSGRWGQTGDRLGTDWGQTGDRPGTDWRQTGDRLGTGWGRTRDRPGTDWRQTGDRLRTDWGQTGVRLGTDWRQTGDRLGTDWGQTGARLGTDWGQTGARLRNRLGPDWGHTGVLDNKFGSNPSVTINRSKGHRCSQRYLPVTRNLTQGCARNRKLTLSNTLPPPPERFCRRVLRNNSCVQIYLGHPSFCHLSPPVHEGTAAAAAAASDCEEIGPLPPGPLPPGPPAPGSPAPGSLAPGSPCPRVPLPPGPWPPGPPAPGSLPRVPLAPGPRLTPGTRSRHASRLQPLIPRRGGKANKSKIRSLRIKRRGEMPLFPEGRAMKEDEMKGHYRLPMLSSVESPSRNQNKSFPLFQIFVCARRSPLPTANTSFWYFCTPAPPRFSSGLMTSSLMLSHYFTINTFAFEESVRSALGSCRQTRAELLYTDMSK</sequence>
<feature type="compositionally biased region" description="Basic and acidic residues" evidence="1">
    <location>
        <begin position="25"/>
        <end position="44"/>
    </location>
</feature>
<evidence type="ECO:0000313" key="3">
    <source>
        <dbReference type="Proteomes" id="UP001174136"/>
    </source>
</evidence>
<evidence type="ECO:0000313" key="2">
    <source>
        <dbReference type="EMBL" id="KAK0137282.1"/>
    </source>
</evidence>
<dbReference type="AlphaFoldDB" id="A0AA47MC01"/>